<keyword evidence="3" id="KW-1185">Reference proteome</keyword>
<organism evidence="2 3">
    <name type="scientific">Pseudozyma hubeiensis (strain SY62)</name>
    <name type="common">Yeast</name>
    <dbReference type="NCBI Taxonomy" id="1305764"/>
    <lineage>
        <taxon>Eukaryota</taxon>
        <taxon>Fungi</taxon>
        <taxon>Dikarya</taxon>
        <taxon>Basidiomycota</taxon>
        <taxon>Ustilaginomycotina</taxon>
        <taxon>Ustilaginomycetes</taxon>
        <taxon>Ustilaginales</taxon>
        <taxon>Ustilaginaceae</taxon>
        <taxon>Pseudozyma</taxon>
    </lineage>
</organism>
<reference evidence="3" key="1">
    <citation type="journal article" date="2013" name="Genome Announc.">
        <title>Draft genome sequence of the basidiomycetous yeast-like fungus Pseudozyma hubeiensis SY62, which produces an abundant amount of the biosurfactant mannosylerythritol lipids.</title>
        <authorList>
            <person name="Konishi M."/>
            <person name="Hatada Y."/>
            <person name="Horiuchi J."/>
        </authorList>
    </citation>
    <scope>NUCLEOTIDE SEQUENCE [LARGE SCALE GENOMIC DNA]</scope>
    <source>
        <strain evidence="3">SY62</strain>
    </source>
</reference>
<feature type="signal peptide" evidence="1">
    <location>
        <begin position="1"/>
        <end position="16"/>
    </location>
</feature>
<evidence type="ECO:0000313" key="3">
    <source>
        <dbReference type="Proteomes" id="UP000014071"/>
    </source>
</evidence>
<dbReference type="AlphaFoldDB" id="R9P9B0"/>
<accession>R9P9B0</accession>
<dbReference type="Proteomes" id="UP000014071">
    <property type="component" value="Unassembled WGS sequence"/>
</dbReference>
<evidence type="ECO:0000313" key="2">
    <source>
        <dbReference type="EMBL" id="GAC97951.1"/>
    </source>
</evidence>
<feature type="chain" id="PRO_5004478420" evidence="1">
    <location>
        <begin position="17"/>
        <end position="190"/>
    </location>
</feature>
<name>R9P9B0_PSEHS</name>
<dbReference type="HOGENOM" id="CLU_1428558_0_0_1"/>
<dbReference type="OrthoDB" id="2555059at2759"/>
<gene>
    <name evidence="2" type="ORF">PHSY_005539</name>
</gene>
<proteinExistence type="predicted"/>
<dbReference type="eggNOG" id="ENOG502RE6A">
    <property type="taxonomic scope" value="Eukaryota"/>
</dbReference>
<evidence type="ECO:0000256" key="1">
    <source>
        <dbReference type="SAM" id="SignalP"/>
    </source>
</evidence>
<protein>
    <submittedName>
        <fullName evidence="2">Uncharacterized protein</fullName>
    </submittedName>
</protein>
<keyword evidence="1" id="KW-0732">Signal</keyword>
<dbReference type="EMBL" id="DF238814">
    <property type="protein sequence ID" value="GAC97951.1"/>
    <property type="molecule type" value="Genomic_DNA"/>
</dbReference>
<dbReference type="RefSeq" id="XP_012191538.1">
    <property type="nucleotide sequence ID" value="XM_012336148.1"/>
</dbReference>
<sequence>MATLVVLPFVSAFGDAQIHPIDTDPRPLPPPTFINRELFVTPWPVPDHDFQPLLHHHLVYSFELPYAHIIPVHRYPITIEQLEYQIRHSANKLRFIQLGTANAGRSMRIAFAVSDTYQSHGQKYFALLRVGHERELSQPYVMVVEFVKVSGVGQMGEEIPRPTWLRGACVLTLPGAALTGNEVLEALRLI</sequence>
<dbReference type="GeneID" id="24110817"/>